<dbReference type="EMBL" id="GGFJ01014595">
    <property type="protein sequence ID" value="MBW63736.1"/>
    <property type="molecule type" value="Transcribed_RNA"/>
</dbReference>
<reference evidence="2" key="1">
    <citation type="submission" date="2018-01" db="EMBL/GenBank/DDBJ databases">
        <title>An insight into the sialome of Amazonian anophelines.</title>
        <authorList>
            <person name="Ribeiro J.M."/>
            <person name="Scarpassa V."/>
            <person name="Calvo E."/>
        </authorList>
    </citation>
    <scope>NUCLEOTIDE SEQUENCE</scope>
    <source>
        <tissue evidence="2">Salivary glands</tissue>
    </source>
</reference>
<keyword evidence="1" id="KW-0732">Signal</keyword>
<organism evidence="2">
    <name type="scientific">Anopheles marajoara</name>
    <dbReference type="NCBI Taxonomy" id="58244"/>
    <lineage>
        <taxon>Eukaryota</taxon>
        <taxon>Metazoa</taxon>
        <taxon>Ecdysozoa</taxon>
        <taxon>Arthropoda</taxon>
        <taxon>Hexapoda</taxon>
        <taxon>Insecta</taxon>
        <taxon>Pterygota</taxon>
        <taxon>Neoptera</taxon>
        <taxon>Endopterygota</taxon>
        <taxon>Diptera</taxon>
        <taxon>Nematocera</taxon>
        <taxon>Culicoidea</taxon>
        <taxon>Culicidae</taxon>
        <taxon>Anophelinae</taxon>
        <taxon>Anopheles</taxon>
    </lineage>
</organism>
<protein>
    <submittedName>
        <fullName evidence="2">Putative secreted protein</fullName>
    </submittedName>
</protein>
<feature type="chain" id="PRO_5014928213" evidence="1">
    <location>
        <begin position="24"/>
        <end position="69"/>
    </location>
</feature>
<evidence type="ECO:0000313" key="2">
    <source>
        <dbReference type="EMBL" id="MBW63736.1"/>
    </source>
</evidence>
<name>A0A2M4CEF6_9DIPT</name>
<evidence type="ECO:0000256" key="1">
    <source>
        <dbReference type="SAM" id="SignalP"/>
    </source>
</evidence>
<proteinExistence type="predicted"/>
<feature type="signal peptide" evidence="1">
    <location>
        <begin position="1"/>
        <end position="23"/>
    </location>
</feature>
<accession>A0A2M4CEF6</accession>
<dbReference type="AlphaFoldDB" id="A0A2M4CEF6"/>
<sequence>MFVCDSATLVVVVVIVIVRYGCPRDNDNDRCPSATEPKGRREVLTLLFEMGEKSWNRPPPAISIIIFIV</sequence>